<protein>
    <recommendedName>
        <fullName evidence="1">Protein kinase domain-containing protein</fullName>
    </recommendedName>
</protein>
<evidence type="ECO:0000259" key="1">
    <source>
        <dbReference type="PROSITE" id="PS50011"/>
    </source>
</evidence>
<dbReference type="EMBL" id="CAJJDN010000042">
    <property type="protein sequence ID" value="CAD8081591.1"/>
    <property type="molecule type" value="Genomic_DNA"/>
</dbReference>
<gene>
    <name evidence="2" type="ORF">PSON_ATCC_30995.1.T0420120</name>
</gene>
<dbReference type="PANTHER" id="PTHR44167">
    <property type="entry name" value="OVARIAN-SPECIFIC SERINE/THREONINE-PROTEIN KINASE LOK-RELATED"/>
    <property type="match status" value="1"/>
</dbReference>
<dbReference type="AlphaFoldDB" id="A0A8S1MTS9"/>
<dbReference type="GO" id="GO:0005737">
    <property type="term" value="C:cytoplasm"/>
    <property type="evidence" value="ECO:0007669"/>
    <property type="project" value="TreeGrafter"/>
</dbReference>
<keyword evidence="3" id="KW-1185">Reference proteome</keyword>
<dbReference type="InterPro" id="IPR008271">
    <property type="entry name" value="Ser/Thr_kinase_AS"/>
</dbReference>
<dbReference type="GO" id="GO:0004674">
    <property type="term" value="F:protein serine/threonine kinase activity"/>
    <property type="evidence" value="ECO:0007669"/>
    <property type="project" value="TreeGrafter"/>
</dbReference>
<feature type="domain" description="Protein kinase" evidence="1">
    <location>
        <begin position="2"/>
        <end position="262"/>
    </location>
</feature>
<reference evidence="2" key="1">
    <citation type="submission" date="2021-01" db="EMBL/GenBank/DDBJ databases">
        <authorList>
            <consortium name="Genoscope - CEA"/>
            <person name="William W."/>
        </authorList>
    </citation>
    <scope>NUCLEOTIDE SEQUENCE</scope>
</reference>
<dbReference type="OrthoDB" id="4062651at2759"/>
<name>A0A8S1MTS9_9CILI</name>
<dbReference type="Proteomes" id="UP000692954">
    <property type="component" value="Unassembled WGS sequence"/>
</dbReference>
<evidence type="ECO:0000313" key="3">
    <source>
        <dbReference type="Proteomes" id="UP000692954"/>
    </source>
</evidence>
<dbReference type="PANTHER" id="PTHR44167:SF24">
    <property type="entry name" value="SERINE_THREONINE-PROTEIN KINASE CHK2"/>
    <property type="match status" value="1"/>
</dbReference>
<dbReference type="GO" id="GO:0005524">
    <property type="term" value="F:ATP binding"/>
    <property type="evidence" value="ECO:0007669"/>
    <property type="project" value="InterPro"/>
</dbReference>
<sequence>MHSKTTLLSEGSSSNVFLTEDSNYIMKEFKSIYPTQMRLKEAQILEFVRCEYIVKMITYTDNYLILERLQNQDLFEIIKSQSLNQQQIKETCKTLIKIINSTHKLQVVHRDIKLENILIDKNGRLILCDFGFAELLSNCVVKRTVGTLNYMPPELHQESLLGGMNSDNISTQILIKSDIFSLGVTLFQVIFRFQPFTSTKPNANCKLWKFIKQKKWSLYWTIIQKLCKFQIEPVVQNFLEQFLQPDITSRANLDEIYCHPFLNESKDDVNLIF</sequence>
<proteinExistence type="predicted"/>
<dbReference type="GO" id="GO:0044773">
    <property type="term" value="P:mitotic DNA damage checkpoint signaling"/>
    <property type="evidence" value="ECO:0007669"/>
    <property type="project" value="TreeGrafter"/>
</dbReference>
<dbReference type="GO" id="GO:0005634">
    <property type="term" value="C:nucleus"/>
    <property type="evidence" value="ECO:0007669"/>
    <property type="project" value="TreeGrafter"/>
</dbReference>
<dbReference type="PROSITE" id="PS50011">
    <property type="entry name" value="PROTEIN_KINASE_DOM"/>
    <property type="match status" value="1"/>
</dbReference>
<comment type="caution">
    <text evidence="2">The sequence shown here is derived from an EMBL/GenBank/DDBJ whole genome shotgun (WGS) entry which is preliminary data.</text>
</comment>
<dbReference type="PROSITE" id="PS00108">
    <property type="entry name" value="PROTEIN_KINASE_ST"/>
    <property type="match status" value="1"/>
</dbReference>
<dbReference type="FunFam" id="1.10.510.10:FF:000810">
    <property type="entry name" value="Uncharacterized protein"/>
    <property type="match status" value="1"/>
</dbReference>
<organism evidence="2 3">
    <name type="scientific">Paramecium sonneborni</name>
    <dbReference type="NCBI Taxonomy" id="65129"/>
    <lineage>
        <taxon>Eukaryota</taxon>
        <taxon>Sar</taxon>
        <taxon>Alveolata</taxon>
        <taxon>Ciliophora</taxon>
        <taxon>Intramacronucleata</taxon>
        <taxon>Oligohymenophorea</taxon>
        <taxon>Peniculida</taxon>
        <taxon>Parameciidae</taxon>
        <taxon>Paramecium</taxon>
    </lineage>
</organism>
<accession>A0A8S1MTS9</accession>
<dbReference type="InterPro" id="IPR000719">
    <property type="entry name" value="Prot_kinase_dom"/>
</dbReference>
<dbReference type="Pfam" id="PF00069">
    <property type="entry name" value="Pkinase"/>
    <property type="match status" value="1"/>
</dbReference>
<evidence type="ECO:0000313" key="2">
    <source>
        <dbReference type="EMBL" id="CAD8081591.1"/>
    </source>
</evidence>
<dbReference type="SMART" id="SM00220">
    <property type="entry name" value="S_TKc"/>
    <property type="match status" value="1"/>
</dbReference>